<organism evidence="2 3">
    <name type="scientific">Hermanssonia centrifuga</name>
    <dbReference type="NCBI Taxonomy" id="98765"/>
    <lineage>
        <taxon>Eukaryota</taxon>
        <taxon>Fungi</taxon>
        <taxon>Dikarya</taxon>
        <taxon>Basidiomycota</taxon>
        <taxon>Agaricomycotina</taxon>
        <taxon>Agaricomycetes</taxon>
        <taxon>Polyporales</taxon>
        <taxon>Meruliaceae</taxon>
        <taxon>Hermanssonia</taxon>
    </lineage>
</organism>
<gene>
    <name evidence="2" type="ORF">EW026_g8431</name>
</gene>
<evidence type="ECO:0000256" key="1">
    <source>
        <dbReference type="SAM" id="MobiDB-lite"/>
    </source>
</evidence>
<sequence>MELNGPEKRIDLHDASNELQTDQEGNMQDFPRAEDKLTDPTNNATEAEEPEKRSGFQDASNAAECKDIDNDDYNLVRYKDNRRSSASGFKPVQKRKGC</sequence>
<feature type="compositionally biased region" description="Basic and acidic residues" evidence="1">
    <location>
        <begin position="1"/>
        <end position="16"/>
    </location>
</feature>
<reference evidence="2 3" key="1">
    <citation type="submission" date="2019-02" db="EMBL/GenBank/DDBJ databases">
        <title>Genome sequencing of the rare red list fungi Phlebia centrifuga.</title>
        <authorList>
            <person name="Buettner E."/>
            <person name="Kellner H."/>
        </authorList>
    </citation>
    <scope>NUCLEOTIDE SEQUENCE [LARGE SCALE GENOMIC DNA]</scope>
    <source>
        <strain evidence="2 3">DSM 108282</strain>
    </source>
</reference>
<comment type="caution">
    <text evidence="2">The sequence shown here is derived from an EMBL/GenBank/DDBJ whole genome shotgun (WGS) entry which is preliminary data.</text>
</comment>
<keyword evidence="3" id="KW-1185">Reference proteome</keyword>
<proteinExistence type="predicted"/>
<dbReference type="EMBL" id="SGPJ01001192">
    <property type="protein sequence ID" value="THG92483.1"/>
    <property type="molecule type" value="Genomic_DNA"/>
</dbReference>
<feature type="compositionally biased region" description="Polar residues" evidence="1">
    <location>
        <begin position="17"/>
        <end position="26"/>
    </location>
</feature>
<evidence type="ECO:0000313" key="2">
    <source>
        <dbReference type="EMBL" id="THG92483.1"/>
    </source>
</evidence>
<accession>A0A4S4K439</accession>
<name>A0A4S4K439_9APHY</name>
<protein>
    <submittedName>
        <fullName evidence="2">Uncharacterized protein</fullName>
    </submittedName>
</protein>
<feature type="region of interest" description="Disordered" evidence="1">
    <location>
        <begin position="1"/>
        <end position="70"/>
    </location>
</feature>
<evidence type="ECO:0000313" key="3">
    <source>
        <dbReference type="Proteomes" id="UP000309038"/>
    </source>
</evidence>
<dbReference type="AlphaFoldDB" id="A0A4S4K439"/>
<dbReference type="Proteomes" id="UP000309038">
    <property type="component" value="Unassembled WGS sequence"/>
</dbReference>